<feature type="compositionally biased region" description="Basic and acidic residues" evidence="1">
    <location>
        <begin position="289"/>
        <end position="299"/>
    </location>
</feature>
<dbReference type="InterPro" id="IPR018997">
    <property type="entry name" value="PUB_domain"/>
</dbReference>
<dbReference type="SMART" id="SM00580">
    <property type="entry name" value="PUG"/>
    <property type="match status" value="1"/>
</dbReference>
<gene>
    <name evidence="3" type="ORF">EXIGLDRAFT_827948</name>
</gene>
<dbReference type="SUPFAM" id="SSF143503">
    <property type="entry name" value="PUG domain-like"/>
    <property type="match status" value="1"/>
</dbReference>
<sequence length="299" mass="33352">MSTPSSPVHAQAPESPSRVVPDADRSSILNAVQARAATARVQEDQYESEHDARQRFRRLIDPGILRADPAKARPALELLLKLADNIINNPNEEKYRSFKPTNKVIQRDLVEVKGAVEYAVALGFRATVRDFQPYYEWNPKYTDQLRIGADMIREDLERQDKQKVYSQRNLGAEKQAAKEAAEKVKLAYIDDRKKKAEHDRLERERRLRAAASPAPPATPARTTPVSRTQPRIRGEGRTLNGAVEPPPYSPNAHPDDRIAQPSADDAAADDAADEDAEEDAEMSDADDGTELRGGRRLGD</sequence>
<feature type="domain" description="PUB" evidence="2">
    <location>
        <begin position="72"/>
        <end position="144"/>
    </location>
</feature>
<dbReference type="PANTHER" id="PTHR23153:SF38">
    <property type="entry name" value="UBX DOMAIN-CONTAINING PROTEIN 6"/>
    <property type="match status" value="1"/>
</dbReference>
<keyword evidence="4" id="KW-1185">Reference proteome</keyword>
<reference evidence="3 4" key="1">
    <citation type="journal article" date="2016" name="Mol. Biol. Evol.">
        <title>Comparative Genomics of Early-Diverging Mushroom-Forming Fungi Provides Insights into the Origins of Lignocellulose Decay Capabilities.</title>
        <authorList>
            <person name="Nagy L.G."/>
            <person name="Riley R."/>
            <person name="Tritt A."/>
            <person name="Adam C."/>
            <person name="Daum C."/>
            <person name="Floudas D."/>
            <person name="Sun H."/>
            <person name="Yadav J.S."/>
            <person name="Pangilinan J."/>
            <person name="Larsson K.H."/>
            <person name="Matsuura K."/>
            <person name="Barry K."/>
            <person name="Labutti K."/>
            <person name="Kuo R."/>
            <person name="Ohm R.A."/>
            <person name="Bhattacharya S.S."/>
            <person name="Shirouzu T."/>
            <person name="Yoshinaga Y."/>
            <person name="Martin F.M."/>
            <person name="Grigoriev I.V."/>
            <person name="Hibbett D.S."/>
        </authorList>
    </citation>
    <scope>NUCLEOTIDE SEQUENCE [LARGE SCALE GENOMIC DNA]</scope>
    <source>
        <strain evidence="3 4">HHB12029</strain>
    </source>
</reference>
<dbReference type="CDD" id="cd09212">
    <property type="entry name" value="PUB"/>
    <property type="match status" value="1"/>
</dbReference>
<organism evidence="3 4">
    <name type="scientific">Exidia glandulosa HHB12029</name>
    <dbReference type="NCBI Taxonomy" id="1314781"/>
    <lineage>
        <taxon>Eukaryota</taxon>
        <taxon>Fungi</taxon>
        <taxon>Dikarya</taxon>
        <taxon>Basidiomycota</taxon>
        <taxon>Agaricomycotina</taxon>
        <taxon>Agaricomycetes</taxon>
        <taxon>Auriculariales</taxon>
        <taxon>Exidiaceae</taxon>
        <taxon>Exidia</taxon>
    </lineage>
</organism>
<feature type="compositionally biased region" description="Acidic residues" evidence="1">
    <location>
        <begin position="266"/>
        <end position="288"/>
    </location>
</feature>
<evidence type="ECO:0000313" key="3">
    <source>
        <dbReference type="EMBL" id="KZW04012.1"/>
    </source>
</evidence>
<evidence type="ECO:0000256" key="1">
    <source>
        <dbReference type="SAM" id="MobiDB-lite"/>
    </source>
</evidence>
<dbReference type="Proteomes" id="UP000077266">
    <property type="component" value="Unassembled WGS sequence"/>
</dbReference>
<dbReference type="OrthoDB" id="49605at2759"/>
<protein>
    <recommendedName>
        <fullName evidence="2">PUB domain-containing protein</fullName>
    </recommendedName>
</protein>
<dbReference type="Pfam" id="PF09409">
    <property type="entry name" value="PUB"/>
    <property type="match status" value="1"/>
</dbReference>
<accession>A0A165QSJ9</accession>
<proteinExistence type="predicted"/>
<dbReference type="InParanoid" id="A0A165QSJ9"/>
<feature type="compositionally biased region" description="Low complexity" evidence="1">
    <location>
        <begin position="219"/>
        <end position="228"/>
    </location>
</feature>
<feature type="compositionally biased region" description="Basic and acidic residues" evidence="1">
    <location>
        <begin position="195"/>
        <end position="207"/>
    </location>
</feature>
<evidence type="ECO:0000259" key="2">
    <source>
        <dbReference type="Pfam" id="PF09409"/>
    </source>
</evidence>
<evidence type="ECO:0000313" key="4">
    <source>
        <dbReference type="Proteomes" id="UP000077266"/>
    </source>
</evidence>
<dbReference type="Gene3D" id="1.20.58.2190">
    <property type="match status" value="1"/>
</dbReference>
<name>A0A165QSJ9_EXIGL</name>
<dbReference type="EMBL" id="KV425882">
    <property type="protein sequence ID" value="KZW04012.1"/>
    <property type="molecule type" value="Genomic_DNA"/>
</dbReference>
<feature type="region of interest" description="Disordered" evidence="1">
    <location>
        <begin position="195"/>
        <end position="299"/>
    </location>
</feature>
<dbReference type="PANTHER" id="PTHR23153">
    <property type="entry name" value="UBX-RELATED"/>
    <property type="match status" value="1"/>
</dbReference>
<dbReference type="STRING" id="1314781.A0A165QSJ9"/>
<feature type="region of interest" description="Disordered" evidence="1">
    <location>
        <begin position="1"/>
        <end position="25"/>
    </location>
</feature>
<dbReference type="GO" id="GO:0005737">
    <property type="term" value="C:cytoplasm"/>
    <property type="evidence" value="ECO:0007669"/>
    <property type="project" value="TreeGrafter"/>
</dbReference>
<dbReference type="InterPro" id="IPR036339">
    <property type="entry name" value="PUB-like_dom_sf"/>
</dbReference>
<dbReference type="AlphaFoldDB" id="A0A165QSJ9"/>